<keyword evidence="5" id="KW-0560">Oxidoreductase</keyword>
<dbReference type="Proteomes" id="UP000015105">
    <property type="component" value="Chromosome 5D"/>
</dbReference>
<evidence type="ECO:0000256" key="1">
    <source>
        <dbReference type="ARBA" id="ARBA00004477"/>
    </source>
</evidence>
<comment type="subcellular location">
    <subcellularLocation>
        <location evidence="1">Endoplasmic reticulum membrane</location>
        <topology evidence="1">Multi-pass membrane protein</topology>
    </subcellularLocation>
</comment>
<dbReference type="Gramene" id="AET5Gv20060100.7">
    <property type="protein sequence ID" value="AET5Gv20060100.7"/>
    <property type="gene ID" value="AET5Gv20060100"/>
</dbReference>
<evidence type="ECO:0000256" key="2">
    <source>
        <dbReference type="ARBA" id="ARBA00022692"/>
    </source>
</evidence>
<keyword evidence="9" id="KW-1185">Reference proteome</keyword>
<dbReference type="EnsemblPlants" id="AET5Gv20060100.7">
    <property type="protein sequence ID" value="AET5Gv20060100.7"/>
    <property type="gene ID" value="AET5Gv20060100"/>
</dbReference>
<evidence type="ECO:0000256" key="3">
    <source>
        <dbReference type="ARBA" id="ARBA00022824"/>
    </source>
</evidence>
<keyword evidence="2" id="KW-0812">Transmembrane</keyword>
<sequence length="122" mass="13799">VAQAFTVDLDKPLVFQVGHLEEQYQDWVHQPIVSKEGPRFFANDVLEVSILFFLLHFIYLKFRTLCSDEWLISVLNTYEMVGSSSHLVACCLLVLEYINPNGPHSSRSSADGCGRNIHLDTG</sequence>
<evidence type="ECO:0000313" key="8">
    <source>
        <dbReference type="EnsemblPlants" id="AET5Gv20060100.7"/>
    </source>
</evidence>
<reference evidence="9" key="1">
    <citation type="journal article" date="2014" name="Science">
        <title>Ancient hybridizations among the ancestral genomes of bread wheat.</title>
        <authorList>
            <consortium name="International Wheat Genome Sequencing Consortium,"/>
            <person name="Marcussen T."/>
            <person name="Sandve S.R."/>
            <person name="Heier L."/>
            <person name="Spannagl M."/>
            <person name="Pfeifer M."/>
            <person name="Jakobsen K.S."/>
            <person name="Wulff B.B."/>
            <person name="Steuernagel B."/>
            <person name="Mayer K.F."/>
            <person name="Olsen O.A."/>
        </authorList>
    </citation>
    <scope>NUCLEOTIDE SEQUENCE [LARGE SCALE GENOMIC DNA]</scope>
    <source>
        <strain evidence="9">cv. AL8/78</strain>
    </source>
</reference>
<dbReference type="InterPro" id="IPR014430">
    <property type="entry name" value="Scs7"/>
</dbReference>
<keyword evidence="7" id="KW-0472">Membrane</keyword>
<protein>
    <submittedName>
        <fullName evidence="8">Uncharacterized protein</fullName>
    </submittedName>
</protein>
<evidence type="ECO:0000256" key="7">
    <source>
        <dbReference type="ARBA" id="ARBA00023136"/>
    </source>
</evidence>
<evidence type="ECO:0000256" key="5">
    <source>
        <dbReference type="ARBA" id="ARBA00023002"/>
    </source>
</evidence>
<reference evidence="8" key="4">
    <citation type="submission" date="2019-03" db="UniProtKB">
        <authorList>
            <consortium name="EnsemblPlants"/>
        </authorList>
    </citation>
    <scope>IDENTIFICATION</scope>
</reference>
<evidence type="ECO:0000256" key="6">
    <source>
        <dbReference type="ARBA" id="ARBA00023098"/>
    </source>
</evidence>
<dbReference type="GO" id="GO:0006631">
    <property type="term" value="P:fatty acid metabolic process"/>
    <property type="evidence" value="ECO:0007669"/>
    <property type="project" value="TreeGrafter"/>
</dbReference>
<evidence type="ECO:0000256" key="4">
    <source>
        <dbReference type="ARBA" id="ARBA00022989"/>
    </source>
</evidence>
<evidence type="ECO:0000313" key="9">
    <source>
        <dbReference type="Proteomes" id="UP000015105"/>
    </source>
</evidence>
<dbReference type="PANTHER" id="PTHR12863:SF1">
    <property type="entry name" value="FATTY ACID 2-HYDROXYLASE"/>
    <property type="match status" value="1"/>
</dbReference>
<dbReference type="GO" id="GO:0005789">
    <property type="term" value="C:endoplasmic reticulum membrane"/>
    <property type="evidence" value="ECO:0007669"/>
    <property type="project" value="UniProtKB-SubCell"/>
</dbReference>
<reference evidence="8" key="5">
    <citation type="journal article" date="2021" name="G3 (Bethesda)">
        <title>Aegilops tauschii genome assembly Aet v5.0 features greater sequence contiguity and improved annotation.</title>
        <authorList>
            <person name="Wang L."/>
            <person name="Zhu T."/>
            <person name="Rodriguez J.C."/>
            <person name="Deal K.R."/>
            <person name="Dubcovsky J."/>
            <person name="McGuire P.E."/>
            <person name="Lux T."/>
            <person name="Spannagl M."/>
            <person name="Mayer K.F.X."/>
            <person name="Baldrich P."/>
            <person name="Meyers B.C."/>
            <person name="Huo N."/>
            <person name="Gu Y.Q."/>
            <person name="Zhou H."/>
            <person name="Devos K.M."/>
            <person name="Bennetzen J.L."/>
            <person name="Unver T."/>
            <person name="Budak H."/>
            <person name="Gulick P.J."/>
            <person name="Galiba G."/>
            <person name="Kalapos B."/>
            <person name="Nelson D.R."/>
            <person name="Li P."/>
            <person name="You F.M."/>
            <person name="Luo M.C."/>
            <person name="Dvorak J."/>
        </authorList>
    </citation>
    <scope>NUCLEOTIDE SEQUENCE [LARGE SCALE GENOMIC DNA]</scope>
    <source>
        <strain evidence="8">cv. AL8/78</strain>
    </source>
</reference>
<dbReference type="GO" id="GO:0080132">
    <property type="term" value="F:fatty acid 2-hydroxylase activity"/>
    <property type="evidence" value="ECO:0007669"/>
    <property type="project" value="InterPro"/>
</dbReference>
<reference evidence="9" key="2">
    <citation type="journal article" date="2017" name="Nat. Plants">
        <title>The Aegilops tauschii genome reveals multiple impacts of transposons.</title>
        <authorList>
            <person name="Zhao G."/>
            <person name="Zou C."/>
            <person name="Li K."/>
            <person name="Wang K."/>
            <person name="Li T."/>
            <person name="Gao L."/>
            <person name="Zhang X."/>
            <person name="Wang H."/>
            <person name="Yang Z."/>
            <person name="Liu X."/>
            <person name="Jiang W."/>
            <person name="Mao L."/>
            <person name="Kong X."/>
            <person name="Jiao Y."/>
            <person name="Jia J."/>
        </authorList>
    </citation>
    <scope>NUCLEOTIDE SEQUENCE [LARGE SCALE GENOMIC DNA]</scope>
    <source>
        <strain evidence="9">cv. AL8/78</strain>
    </source>
</reference>
<reference evidence="8" key="3">
    <citation type="journal article" date="2017" name="Nature">
        <title>Genome sequence of the progenitor of the wheat D genome Aegilops tauschii.</title>
        <authorList>
            <person name="Luo M.C."/>
            <person name="Gu Y.Q."/>
            <person name="Puiu D."/>
            <person name="Wang H."/>
            <person name="Twardziok S.O."/>
            <person name="Deal K.R."/>
            <person name="Huo N."/>
            <person name="Zhu T."/>
            <person name="Wang L."/>
            <person name="Wang Y."/>
            <person name="McGuire P.E."/>
            <person name="Liu S."/>
            <person name="Long H."/>
            <person name="Ramasamy R.K."/>
            <person name="Rodriguez J.C."/>
            <person name="Van S.L."/>
            <person name="Yuan L."/>
            <person name="Wang Z."/>
            <person name="Xia Z."/>
            <person name="Xiao L."/>
            <person name="Anderson O.D."/>
            <person name="Ouyang S."/>
            <person name="Liang Y."/>
            <person name="Zimin A.V."/>
            <person name="Pertea G."/>
            <person name="Qi P."/>
            <person name="Bennetzen J.L."/>
            <person name="Dai X."/>
            <person name="Dawson M.W."/>
            <person name="Muller H.G."/>
            <person name="Kugler K."/>
            <person name="Rivarola-Duarte L."/>
            <person name="Spannagl M."/>
            <person name="Mayer K.F.X."/>
            <person name="Lu F.H."/>
            <person name="Bevan M.W."/>
            <person name="Leroy P."/>
            <person name="Li P."/>
            <person name="You F.M."/>
            <person name="Sun Q."/>
            <person name="Liu Z."/>
            <person name="Lyons E."/>
            <person name="Wicker T."/>
            <person name="Salzberg S.L."/>
            <person name="Devos K.M."/>
            <person name="Dvorak J."/>
        </authorList>
    </citation>
    <scope>NUCLEOTIDE SEQUENCE [LARGE SCALE GENOMIC DNA]</scope>
    <source>
        <strain evidence="8">cv. AL8/78</strain>
    </source>
</reference>
<keyword evidence="4" id="KW-1133">Transmembrane helix</keyword>
<organism evidence="8 9">
    <name type="scientific">Aegilops tauschii subsp. strangulata</name>
    <name type="common">Goatgrass</name>
    <dbReference type="NCBI Taxonomy" id="200361"/>
    <lineage>
        <taxon>Eukaryota</taxon>
        <taxon>Viridiplantae</taxon>
        <taxon>Streptophyta</taxon>
        <taxon>Embryophyta</taxon>
        <taxon>Tracheophyta</taxon>
        <taxon>Spermatophyta</taxon>
        <taxon>Magnoliopsida</taxon>
        <taxon>Liliopsida</taxon>
        <taxon>Poales</taxon>
        <taxon>Poaceae</taxon>
        <taxon>BOP clade</taxon>
        <taxon>Pooideae</taxon>
        <taxon>Triticodae</taxon>
        <taxon>Triticeae</taxon>
        <taxon>Triticinae</taxon>
        <taxon>Aegilops</taxon>
    </lineage>
</organism>
<dbReference type="PANTHER" id="PTHR12863">
    <property type="entry name" value="FATTY ACID HYDROXYLASE"/>
    <property type="match status" value="1"/>
</dbReference>
<dbReference type="AlphaFoldDB" id="A0A453JHC7"/>
<keyword evidence="3" id="KW-0256">Endoplasmic reticulum</keyword>
<keyword evidence="6" id="KW-0443">Lipid metabolism</keyword>
<name>A0A453JHC7_AEGTS</name>
<proteinExistence type="predicted"/>
<accession>A0A453JHC7</accession>